<dbReference type="EC" id="6.2.1.69" evidence="7"/>
<dbReference type="KEGG" id="deo:CAY53_00285"/>
<dbReference type="PROSITE" id="PS50075">
    <property type="entry name" value="CARRIER"/>
    <property type="match status" value="1"/>
</dbReference>
<dbReference type="InterPro" id="IPR001031">
    <property type="entry name" value="Thioesterase"/>
</dbReference>
<dbReference type="InterPro" id="IPR010071">
    <property type="entry name" value="AA_adenyl_dom"/>
</dbReference>
<dbReference type="Gene3D" id="3.40.50.980">
    <property type="match status" value="2"/>
</dbReference>
<dbReference type="Gene3D" id="3.30.300.30">
    <property type="match status" value="2"/>
</dbReference>
<dbReference type="Pfam" id="PF00668">
    <property type="entry name" value="Condensation"/>
    <property type="match status" value="1"/>
</dbReference>
<dbReference type="FunFam" id="3.30.559.10:FF:000023">
    <property type="entry name" value="Non-ribosomal peptide synthetase"/>
    <property type="match status" value="1"/>
</dbReference>
<dbReference type="GO" id="GO:0031177">
    <property type="term" value="F:phosphopantetheine binding"/>
    <property type="evidence" value="ECO:0007669"/>
    <property type="project" value="TreeGrafter"/>
</dbReference>
<dbReference type="CDD" id="cd12114">
    <property type="entry name" value="A_NRPS_TlmIV_like"/>
    <property type="match status" value="1"/>
</dbReference>
<dbReference type="GO" id="GO:0072330">
    <property type="term" value="P:monocarboxylic acid biosynthetic process"/>
    <property type="evidence" value="ECO:0007669"/>
    <property type="project" value="UniProtKB-ARBA"/>
</dbReference>
<keyword evidence="3" id="KW-0596">Phosphopantetheine</keyword>
<dbReference type="Gene3D" id="2.30.38.10">
    <property type="entry name" value="Luciferase, Domain 3"/>
    <property type="match status" value="1"/>
</dbReference>
<evidence type="ECO:0000256" key="2">
    <source>
        <dbReference type="ARBA" id="ARBA00004924"/>
    </source>
</evidence>
<dbReference type="SUPFAM" id="SSF52777">
    <property type="entry name" value="CoA-dependent acyltransferases"/>
    <property type="match status" value="2"/>
</dbReference>
<evidence type="ECO:0000256" key="6">
    <source>
        <dbReference type="ARBA" id="ARBA00052643"/>
    </source>
</evidence>
<dbReference type="FunFam" id="3.30.559.30:FF:000006">
    <property type="entry name" value="Yersiniabactin polyketide/non-ribosomal peptide synthetase"/>
    <property type="match status" value="1"/>
</dbReference>
<dbReference type="Gene3D" id="1.10.1200.10">
    <property type="entry name" value="ACP-like"/>
    <property type="match status" value="1"/>
</dbReference>
<dbReference type="InterPro" id="IPR036736">
    <property type="entry name" value="ACP-like_sf"/>
</dbReference>
<dbReference type="FunFam" id="3.40.50.980:FF:000001">
    <property type="entry name" value="Non-ribosomal peptide synthetase"/>
    <property type="match status" value="1"/>
</dbReference>
<sequence length="1853" mass="206737">MIAQEILADLESQGARFWEENGALRYSAPKGLMDQKRRQQLAAVKEQLLPLLRRRGNGEGNLSITTIKPDPTRLHEPFPLNDMQAAYLVGGNELFETGNISCHAYIELYKDNIEIECLRVAWNALIARHPMLRAVTLPGGKQQILEKVPEYDIAVQDLRDIPEKEHQKLLTSIRSEMEQQTFATGTWPLFALRISLLPKGAGILHMGFDQIIADGYSLQLIFRDLHALYEGQGDILPNLNLSFRDCILSNQIQEQSAQYQRSKNYWEHRIPLLPDSPHLPLVVDPSTITLPHFTHRSFRLEKDTWDCLKARATEQGLPASSAVLAAYADVLASWSAEQQFTLNMTLFNRPPLHPQIMDVVGEFTSVSLLEIDRSKPYSFIEFAKSVQAQLWQDLDHRYYSGVKVIRALGKARQTGTSAQMPVVYTSTIGITPQGPLARYGLPNFGEVLYSATQTPQVWLDNQVFEQGGTLVCHWDALEELFPNGMLDAMFTAFEALLRRLATDTASWQSTARPPLPGPVQELRQHFNATDAPLDSSLLHHLFDRSAQRYPDRIAIIAGQARLSYAELRRRALALAQALRKRGAGPEQLVAVMLEKGLDQIVTVLGILYSGAAYLPVDPTLPMARRQELLQLGEISLVVTNTYIGQEFVWPQGIEALTLDNLELPSNIFIPNEEQEPETLAYVLFTSGSTGNPKGVAIEHRSAVNTILDINRRFRITEQDVGLALASLSFDLSVYDIFGLLAAGGSVVIPDADKLKEPEHWLELILQHGVTFWNSVPALLNMLCESGAGTNMTLHTLRVILLSGDWIPLALPETARSLAPQSQIISLGGATEASIWSLCYPIENVDQSWKSIPYGRPLTNQRMYVLDGTLSQRPDWTPGDLYIGGVGLARCYWRDPEKTAESFLIHPVTGERLYKTGDMARHLPGGVLEFLGRKDGQVKVGGFRIELGEIECVLQKMPGVYEAAVTADQDSVNGTRLLHAHIVPENDTSSMILLPTAAEHECGTSWRSLLLSSRTAAHKLPVGVTDIQNFADFWINLDELCLANMCRTLRDLGVFTKRETLTVDEIIARGQVTSTHRKLLVRWLNALSREGFLTKQGHDRYACPAPLPENDLAALWNLVRSLSPAIGHPGELLTYMERSCADLIQLFRGDVNPQELLFPEGAWNVAEDVYQYNPMSQYFFSILAAAFAALVQERRTAGTFRVLEVGAGVGSSTAELLPLVDSGHTHYVYTDISPFFFDKAKTKFSDYNFIKYALFDINISPFNQGFEKNSFDVIIANNVLHNAADMRQTMNWLNSLLDQDGCILILEQTGPNYPLLVTMEFLIDFSELKDERLGQDSPFLSEERWMNTLAACGFSQCASLPPAGHPCAALGQHVLMAQSGRQAFRLNETAVTEFLRLRLPAYMIPKKFSLLERIPLTETGKVDRKALGSGSNNTAVKSSCKSTYVEPSDPLEKKLATLWAEILGMDKVSMNDDFFACGGDSLQLTRLMARMREIFSDYIGLEALTLRTLFEKPTLVGMAQALRSLVDNSNIPEDTADHSIDSPLVLMNSAGEQKPFFIISDGRGRLFVYNHLRRHIDCNRPLYGLQVHDIKSYIDSGANIGNLAENYIQAIRSVQPVGPYHLGGFCMGGIIAYEMARQLKNAGENVEQTILISSMKPPFLIDDEVFIFYMLCKELLIPLERVGLEVSAEEFNNVAAQFQNLGCTASTSTNWQEQMRHGPGASFLAKYQKLSDMNRDARLDLAYKLGAETGNQYISRMSKEELADIFAIYRVSVASVARYEPQPYDGAVTVFVPAERDAVMSKSMDIVEIWTRSGAQNVTFISTPGSHVTCLEEPYVSQLAARLNELLRHSGRRS</sequence>
<dbReference type="Gene3D" id="1.10.10.1830">
    <property type="entry name" value="Non-ribosomal peptide synthase, adenylation domain"/>
    <property type="match status" value="1"/>
</dbReference>
<evidence type="ECO:0000256" key="4">
    <source>
        <dbReference type="ARBA" id="ARBA00022553"/>
    </source>
</evidence>
<dbReference type="OrthoDB" id="9757540at2"/>
<gene>
    <name evidence="10" type="ORF">CAY53_00285</name>
</gene>
<dbReference type="GO" id="GO:0043041">
    <property type="term" value="P:amino acid activation for nonribosomal peptide biosynthetic process"/>
    <property type="evidence" value="ECO:0007669"/>
    <property type="project" value="TreeGrafter"/>
</dbReference>
<dbReference type="InterPro" id="IPR023213">
    <property type="entry name" value="CAT-like_dom_sf"/>
</dbReference>
<evidence type="ECO:0000256" key="5">
    <source>
        <dbReference type="ARBA" id="ARBA00022598"/>
    </source>
</evidence>
<dbReference type="Pfam" id="PF00501">
    <property type="entry name" value="AMP-binding"/>
    <property type="match status" value="1"/>
</dbReference>
<dbReference type="InterPro" id="IPR044894">
    <property type="entry name" value="TubC_N_sf"/>
</dbReference>
<dbReference type="InterPro" id="IPR041464">
    <property type="entry name" value="TubC_N"/>
</dbReference>
<proteinExistence type="predicted"/>
<evidence type="ECO:0000256" key="7">
    <source>
        <dbReference type="ARBA" id="ARBA00066651"/>
    </source>
</evidence>
<evidence type="ECO:0000256" key="3">
    <source>
        <dbReference type="ARBA" id="ARBA00022450"/>
    </source>
</evidence>
<dbReference type="SUPFAM" id="SSF47336">
    <property type="entry name" value="ACP-like"/>
    <property type="match status" value="1"/>
</dbReference>
<comment type="cofactor">
    <cofactor evidence="1">
        <name>pantetheine 4'-phosphate</name>
        <dbReference type="ChEBI" id="CHEBI:47942"/>
    </cofactor>
</comment>
<dbReference type="PROSITE" id="PS00455">
    <property type="entry name" value="AMP_BINDING"/>
    <property type="match status" value="1"/>
</dbReference>
<dbReference type="CDD" id="cd19535">
    <property type="entry name" value="Cyc_NRPS"/>
    <property type="match status" value="1"/>
</dbReference>
<dbReference type="InterPro" id="IPR029058">
    <property type="entry name" value="AB_hydrolase_fold"/>
</dbReference>
<dbReference type="InterPro" id="IPR009081">
    <property type="entry name" value="PP-bd_ACP"/>
</dbReference>
<dbReference type="Pfam" id="PF08242">
    <property type="entry name" value="Methyltransf_12"/>
    <property type="match status" value="1"/>
</dbReference>
<dbReference type="CDD" id="cd02440">
    <property type="entry name" value="AdoMet_MTases"/>
    <property type="match status" value="1"/>
</dbReference>
<protein>
    <recommendedName>
        <fullName evidence="8">L-cysteine--[L-cysteinyl-carrier protein] ligase</fullName>
        <ecNumber evidence="7">6.2.1.69</ecNumber>
    </recommendedName>
    <alternativeName>
        <fullName evidence="8">L-cysteine--[L-cysteinyl-carrier protein] ligase</fullName>
    </alternativeName>
</protein>
<dbReference type="Proteomes" id="UP000239867">
    <property type="component" value="Chromosome"/>
</dbReference>
<accession>A0A2L1GKA9</accession>
<dbReference type="SUPFAM" id="SSF53474">
    <property type="entry name" value="alpha/beta-Hydrolases"/>
    <property type="match status" value="1"/>
</dbReference>
<dbReference type="Gene3D" id="3.30.559.10">
    <property type="entry name" value="Chloramphenicol acetyltransferase-like domain"/>
    <property type="match status" value="1"/>
</dbReference>
<keyword evidence="11" id="KW-1185">Reference proteome</keyword>
<dbReference type="NCBIfam" id="TIGR01733">
    <property type="entry name" value="AA-adenyl-dom"/>
    <property type="match status" value="1"/>
</dbReference>
<dbReference type="RefSeq" id="WP_104935436.1">
    <property type="nucleotide sequence ID" value="NZ_CP021255.1"/>
</dbReference>
<dbReference type="GO" id="GO:0016874">
    <property type="term" value="F:ligase activity"/>
    <property type="evidence" value="ECO:0007669"/>
    <property type="project" value="UniProtKB-KW"/>
</dbReference>
<comment type="pathway">
    <text evidence="2">Siderophore biosynthesis.</text>
</comment>
<dbReference type="Gene3D" id="3.40.50.1820">
    <property type="entry name" value="alpha/beta hydrolase"/>
    <property type="match status" value="1"/>
</dbReference>
<evidence type="ECO:0000259" key="9">
    <source>
        <dbReference type="PROSITE" id="PS50075"/>
    </source>
</evidence>
<dbReference type="SUPFAM" id="SSF56801">
    <property type="entry name" value="Acetyl-CoA synthetase-like"/>
    <property type="match status" value="1"/>
</dbReference>
<dbReference type="InterPro" id="IPR000873">
    <property type="entry name" value="AMP-dep_synth/lig_dom"/>
</dbReference>
<dbReference type="Pfam" id="PF18563">
    <property type="entry name" value="TubC_N"/>
    <property type="match status" value="1"/>
</dbReference>
<dbReference type="FunFam" id="3.40.50.12780:FF:000012">
    <property type="entry name" value="Non-ribosomal peptide synthetase"/>
    <property type="match status" value="1"/>
</dbReference>
<keyword evidence="4" id="KW-0597">Phosphoprotein</keyword>
<dbReference type="InterPro" id="IPR013217">
    <property type="entry name" value="Methyltransf_12"/>
</dbReference>
<dbReference type="InterPro" id="IPR001242">
    <property type="entry name" value="Condensation_dom"/>
</dbReference>
<keyword evidence="5" id="KW-0436">Ligase</keyword>
<comment type="catalytic activity">
    <reaction evidence="6">
        <text>holo-[peptidyl-carrier protein] + L-cysteine + ATP = L-cysteinyl-[peptidyl-carrier protein] + AMP + diphosphate</text>
        <dbReference type="Rhea" id="RHEA:61680"/>
        <dbReference type="Rhea" id="RHEA-COMP:11480"/>
        <dbReference type="Rhea" id="RHEA-COMP:15906"/>
        <dbReference type="ChEBI" id="CHEBI:30616"/>
        <dbReference type="ChEBI" id="CHEBI:33019"/>
        <dbReference type="ChEBI" id="CHEBI:35235"/>
        <dbReference type="ChEBI" id="CHEBI:64479"/>
        <dbReference type="ChEBI" id="CHEBI:144926"/>
        <dbReference type="ChEBI" id="CHEBI:456215"/>
        <dbReference type="EC" id="6.2.1.69"/>
    </reaction>
    <physiologicalReaction direction="left-to-right" evidence="6">
        <dbReference type="Rhea" id="RHEA:61681"/>
    </physiologicalReaction>
</comment>
<dbReference type="InterPro" id="IPR057737">
    <property type="entry name" value="Condensation_MtbB-like"/>
</dbReference>
<reference evidence="10 11" key="1">
    <citation type="journal article" date="2018" name="MBio">
        <title>Insights into the evolution of host association through the isolation and characterization of a novel human periodontal pathobiont, Desulfobulbus oralis.</title>
        <authorList>
            <person name="Cross K.L."/>
            <person name="Chirania P."/>
            <person name="Xiong W."/>
            <person name="Beall C.J."/>
            <person name="Elkins J.G."/>
            <person name="Giannone R.J."/>
            <person name="Griffen A.L."/>
            <person name="Guss A.M."/>
            <person name="Hettich R.L."/>
            <person name="Joshi S.S."/>
            <person name="Mokrzan E.M."/>
            <person name="Martin R.K."/>
            <person name="Zhulin I.B."/>
            <person name="Leys E.J."/>
            <person name="Podar M."/>
        </authorList>
    </citation>
    <scope>NUCLEOTIDE SEQUENCE [LARGE SCALE GENOMIC DNA]</scope>
    <source>
        <strain evidence="10 11">ORNL</strain>
    </source>
</reference>
<dbReference type="Gene3D" id="3.30.559.30">
    <property type="entry name" value="Nonribosomal peptide synthetase, condensation domain"/>
    <property type="match status" value="1"/>
</dbReference>
<evidence type="ECO:0000256" key="8">
    <source>
        <dbReference type="ARBA" id="ARBA00079103"/>
    </source>
</evidence>
<dbReference type="InterPro" id="IPR029063">
    <property type="entry name" value="SAM-dependent_MTases_sf"/>
</dbReference>
<evidence type="ECO:0000256" key="1">
    <source>
        <dbReference type="ARBA" id="ARBA00001957"/>
    </source>
</evidence>
<dbReference type="FunFam" id="1.10.1200.10:FF:000016">
    <property type="entry name" value="Non-ribosomal peptide synthase"/>
    <property type="match status" value="1"/>
</dbReference>
<evidence type="ECO:0000313" key="10">
    <source>
        <dbReference type="EMBL" id="AVD70110.1"/>
    </source>
</evidence>
<evidence type="ECO:0000313" key="11">
    <source>
        <dbReference type="Proteomes" id="UP000239867"/>
    </source>
</evidence>
<dbReference type="SUPFAM" id="SSF53335">
    <property type="entry name" value="S-adenosyl-L-methionine-dependent methyltransferases"/>
    <property type="match status" value="1"/>
</dbReference>
<dbReference type="GO" id="GO:0005737">
    <property type="term" value="C:cytoplasm"/>
    <property type="evidence" value="ECO:0007669"/>
    <property type="project" value="TreeGrafter"/>
</dbReference>
<dbReference type="Pfam" id="PF00975">
    <property type="entry name" value="Thioesterase"/>
    <property type="match status" value="1"/>
</dbReference>
<dbReference type="PANTHER" id="PTHR45527">
    <property type="entry name" value="NONRIBOSOMAL PEPTIDE SYNTHETASE"/>
    <property type="match status" value="1"/>
</dbReference>
<feature type="domain" description="Carrier" evidence="9">
    <location>
        <begin position="1445"/>
        <end position="1525"/>
    </location>
</feature>
<dbReference type="InterPro" id="IPR020845">
    <property type="entry name" value="AMP-binding_CS"/>
</dbReference>
<organism evidence="10 11">
    <name type="scientific">Desulfobulbus oralis</name>
    <dbReference type="NCBI Taxonomy" id="1986146"/>
    <lineage>
        <taxon>Bacteria</taxon>
        <taxon>Pseudomonadati</taxon>
        <taxon>Thermodesulfobacteriota</taxon>
        <taxon>Desulfobulbia</taxon>
        <taxon>Desulfobulbales</taxon>
        <taxon>Desulfobulbaceae</taxon>
        <taxon>Desulfobulbus</taxon>
    </lineage>
</organism>
<name>A0A2L1GKA9_9BACT</name>
<dbReference type="GO" id="GO:0009403">
    <property type="term" value="P:toxin biosynthetic process"/>
    <property type="evidence" value="ECO:0007669"/>
    <property type="project" value="UniProtKB-ARBA"/>
</dbReference>
<dbReference type="Pfam" id="PF00550">
    <property type="entry name" value="PP-binding"/>
    <property type="match status" value="1"/>
</dbReference>
<dbReference type="PANTHER" id="PTHR45527:SF10">
    <property type="entry name" value="PYOCHELIN SYNTHASE PCHF"/>
    <property type="match status" value="1"/>
</dbReference>
<dbReference type="InterPro" id="IPR045851">
    <property type="entry name" value="AMP-bd_C_sf"/>
</dbReference>
<dbReference type="EMBL" id="CP021255">
    <property type="protein sequence ID" value="AVD70110.1"/>
    <property type="molecule type" value="Genomic_DNA"/>
</dbReference>
<dbReference type="Gene3D" id="3.40.50.150">
    <property type="entry name" value="Vaccinia Virus protein VP39"/>
    <property type="match status" value="1"/>
</dbReference>